<keyword evidence="6" id="KW-1185">Reference proteome</keyword>
<evidence type="ECO:0000313" key="6">
    <source>
        <dbReference type="Proteomes" id="UP000077961"/>
    </source>
</evidence>
<proteinExistence type="inferred from homology"/>
<dbReference type="GO" id="GO:0005886">
    <property type="term" value="C:plasma membrane"/>
    <property type="evidence" value="ECO:0007669"/>
    <property type="project" value="UniProtKB-SubCell"/>
</dbReference>
<comment type="caution">
    <text evidence="4">The sequence shown here is derived from an EMBL/GenBank/DDBJ whole genome shotgun (WGS) entry which is preliminary data.</text>
</comment>
<dbReference type="STRING" id="1462993.A6V36_19895"/>
<dbReference type="RefSeq" id="WP_064265464.1">
    <property type="nucleotide sequence ID" value="NZ_LXJZ01000030.1"/>
</dbReference>
<dbReference type="Pfam" id="PF02321">
    <property type="entry name" value="OEP"/>
    <property type="match status" value="2"/>
</dbReference>
<dbReference type="PANTHER" id="PTHR30203">
    <property type="entry name" value="OUTER MEMBRANE CATION EFFLUX PROTEIN"/>
    <property type="match status" value="1"/>
</dbReference>
<name>A0A1A9N702_9BURK</name>
<accession>A0A1A9N702</accession>
<evidence type="ECO:0000256" key="2">
    <source>
        <dbReference type="RuleBase" id="RU362097"/>
    </source>
</evidence>
<keyword evidence="2" id="KW-0472">Membrane</keyword>
<keyword evidence="2" id="KW-0564">Palmitate</keyword>
<dbReference type="Gene3D" id="2.20.200.10">
    <property type="entry name" value="Outer membrane efflux proteins (OEP)"/>
    <property type="match status" value="1"/>
</dbReference>
<dbReference type="Proteomes" id="UP000078116">
    <property type="component" value="Unassembled WGS sequence"/>
</dbReference>
<evidence type="ECO:0000313" key="7">
    <source>
        <dbReference type="Proteomes" id="UP000078116"/>
    </source>
</evidence>
<keyword evidence="2" id="KW-0449">Lipoprotein</keyword>
<dbReference type="AlphaFoldDB" id="A0A1A9N702"/>
<dbReference type="EMBL" id="LXJZ01000030">
    <property type="protein sequence ID" value="OAJ63101.1"/>
    <property type="molecule type" value="Genomic_DNA"/>
</dbReference>
<dbReference type="PANTHER" id="PTHR30203:SF25">
    <property type="entry name" value="OUTER MEMBRANE PROTEIN-RELATED"/>
    <property type="match status" value="1"/>
</dbReference>
<comment type="similarity">
    <text evidence="1 2">Belongs to the outer membrane factor (OMF) (TC 1.B.17) family.</text>
</comment>
<keyword evidence="2" id="KW-1134">Transmembrane beta strand</keyword>
<keyword evidence="2" id="KW-0812">Transmembrane</keyword>
<dbReference type="OrthoDB" id="9770517at2"/>
<organism evidence="4 7">
    <name type="scientific">Paraburkholderia ginsengiterrae</name>
    <dbReference type="NCBI Taxonomy" id="1462993"/>
    <lineage>
        <taxon>Bacteria</taxon>
        <taxon>Pseudomonadati</taxon>
        <taxon>Pseudomonadota</taxon>
        <taxon>Betaproteobacteria</taxon>
        <taxon>Burkholderiales</taxon>
        <taxon>Burkholderiaceae</taxon>
        <taxon>Paraburkholderia</taxon>
    </lineage>
</organism>
<sequence>MNANTLSFRAIVLEILACLVIAGCTVGPNFERPTTSPPAQVFDRTQSAQASSKPVEADFSPQWWTLFNDPTLNALEQQLADANLDVAAASARLRQSRAEQRVAGAAEMPTLDGAASYDRERGSPNGILSLLGVTPTGTQSQSASGNTPLGVAPLPGSKGSPAYNLYQMGFDASWELDIWGRNRRGIEAASALADASFEDRNAVLLSARAELARDYIELRDTQSLLSIARQNLEIARDTAKLTQVRVRDGVTTDLDIANASAQVESIESLIPTLESRSETTINAIGVLLAREPGALKQTLGEPHDVPELPEQVPIGFPSELVQRRPDIRKAEADLHAATASIGMAKADFYPRISLNGSAGFQSLQLSSLANWASGQFVVGPSITMPIFEGGRLKGTLQLREAQQQEAALVYKRTVLEAWREVDDSLVVYDAEQRRRDRLTAVVALNQRALSVAQQRYKAGALDYLDVLNVQKQLLEAQSNLEQSKGTADANLITLCKALGGGWESTYGNSSASR</sequence>
<dbReference type="Gene3D" id="1.20.1600.10">
    <property type="entry name" value="Outer membrane efflux proteins (OEP)"/>
    <property type="match status" value="1"/>
</dbReference>
<evidence type="ECO:0000313" key="4">
    <source>
        <dbReference type="EMBL" id="OAJ57901.1"/>
    </source>
</evidence>
<dbReference type="InterPro" id="IPR010131">
    <property type="entry name" value="MdtP/NodT-like"/>
</dbReference>
<gene>
    <name evidence="5" type="ORF">A6V36_19895</name>
    <name evidence="4" type="ORF">A6V37_28815</name>
</gene>
<evidence type="ECO:0000313" key="5">
    <source>
        <dbReference type="EMBL" id="OAJ63101.1"/>
    </source>
</evidence>
<reference evidence="6 7" key="1">
    <citation type="submission" date="2016-04" db="EMBL/GenBank/DDBJ databases">
        <title>Reclassification of Paraburkholderia panaciterrae (Farh et al. 2015) Dobritsa &amp; Samadpour 2016 as a later homotypic synonym of Paraburkholderia ginsengiterrae (Farh et al. 2015) Dobritsa &amp; Samadpour 2016.</title>
        <authorList>
            <person name="Dobritsa A.P."/>
            <person name="Kutumbaka K."/>
            <person name="Samadpour M."/>
        </authorList>
    </citation>
    <scope>NUCLEOTIDE SEQUENCE [LARGE SCALE GENOMIC DNA]</scope>
    <source>
        <strain evidence="4 7">DCY85</strain>
        <strain evidence="5 6">DCY85-1</strain>
    </source>
</reference>
<evidence type="ECO:0000256" key="1">
    <source>
        <dbReference type="ARBA" id="ARBA00007613"/>
    </source>
</evidence>
<dbReference type="InterPro" id="IPR003423">
    <property type="entry name" value="OMP_efflux"/>
</dbReference>
<dbReference type="GO" id="GO:0015562">
    <property type="term" value="F:efflux transmembrane transporter activity"/>
    <property type="evidence" value="ECO:0007669"/>
    <property type="project" value="InterPro"/>
</dbReference>
<dbReference type="EMBL" id="LXKA01000320">
    <property type="protein sequence ID" value="OAJ57901.1"/>
    <property type="molecule type" value="Genomic_DNA"/>
</dbReference>
<comment type="subcellular location">
    <subcellularLocation>
        <location evidence="2">Cell membrane</location>
        <topology evidence="2">Lipid-anchor</topology>
    </subcellularLocation>
</comment>
<protein>
    <submittedName>
        <fullName evidence="4">Secretion protein</fullName>
    </submittedName>
</protein>
<dbReference type="NCBIfam" id="TIGR01845">
    <property type="entry name" value="outer_NodT"/>
    <property type="match status" value="1"/>
</dbReference>
<keyword evidence="3" id="KW-0175">Coiled coil</keyword>
<evidence type="ECO:0000256" key="3">
    <source>
        <dbReference type="SAM" id="Coils"/>
    </source>
</evidence>
<dbReference type="SUPFAM" id="SSF56954">
    <property type="entry name" value="Outer membrane efflux proteins (OEP)"/>
    <property type="match status" value="1"/>
</dbReference>
<feature type="coiled-coil region" evidence="3">
    <location>
        <begin position="72"/>
        <end position="99"/>
    </location>
</feature>
<dbReference type="Proteomes" id="UP000077961">
    <property type="component" value="Unassembled WGS sequence"/>
</dbReference>